<dbReference type="RefSeq" id="XP_020829068.1">
    <property type="nucleotide sequence ID" value="XM_020973409.1"/>
</dbReference>
<evidence type="ECO:0000256" key="5">
    <source>
        <dbReference type="ARBA" id="ARBA00022759"/>
    </source>
</evidence>
<keyword evidence="3" id="KW-0540">Nuclease</keyword>
<dbReference type="RefSeq" id="XP_020829064.1">
    <property type="nucleotide sequence ID" value="XM_020973405.1"/>
</dbReference>
<comment type="similarity">
    <text evidence="2">Belongs to the endoribonuclease YbeY family.</text>
</comment>
<dbReference type="Proteomes" id="UP000515140">
    <property type="component" value="Unplaced"/>
</dbReference>
<dbReference type="HAMAP" id="MF_00009">
    <property type="entry name" value="Endoribonucl_YbeY"/>
    <property type="match status" value="1"/>
</dbReference>
<dbReference type="GeneTree" id="ENSGT00950000183170"/>
<keyword evidence="4" id="KW-0479">Metal-binding</keyword>
<dbReference type="RefSeq" id="XP_020829069.1">
    <property type="nucleotide sequence ID" value="XM_020973410.1"/>
</dbReference>
<dbReference type="InterPro" id="IPR023091">
    <property type="entry name" value="MetalPrtase_cat_dom_sf_prd"/>
</dbReference>
<dbReference type="PANTHER" id="PTHR46986">
    <property type="entry name" value="ENDORIBONUCLEASE YBEY, CHLOROPLASTIC"/>
    <property type="match status" value="1"/>
</dbReference>
<evidence type="ECO:0000313" key="8">
    <source>
        <dbReference type="Proteomes" id="UP000515140"/>
    </source>
</evidence>
<dbReference type="Gene3D" id="3.40.390.30">
    <property type="entry name" value="Metalloproteases ('zincins'), catalytic domain"/>
    <property type="match status" value="1"/>
</dbReference>
<keyword evidence="6" id="KW-0378">Hydrolase</keyword>
<dbReference type="InterPro" id="IPR002036">
    <property type="entry name" value="YbeY"/>
</dbReference>
<dbReference type="GO" id="GO:0006364">
    <property type="term" value="P:rRNA processing"/>
    <property type="evidence" value="ECO:0007669"/>
    <property type="project" value="InterPro"/>
</dbReference>
<evidence type="ECO:0000256" key="7">
    <source>
        <dbReference type="ARBA" id="ARBA00022833"/>
    </source>
</evidence>
<dbReference type="KEGG" id="pcw:110198866"/>
<gene>
    <name evidence="9 10 11 12 13" type="primary">YBEY</name>
</gene>
<dbReference type="GO" id="GO:0004222">
    <property type="term" value="F:metalloendopeptidase activity"/>
    <property type="evidence" value="ECO:0007669"/>
    <property type="project" value="InterPro"/>
</dbReference>
<evidence type="ECO:0000256" key="1">
    <source>
        <dbReference type="ARBA" id="ARBA00001947"/>
    </source>
</evidence>
<organism evidence="8 9">
    <name type="scientific">Phascolarctos cinereus</name>
    <name type="common">Koala</name>
    <dbReference type="NCBI Taxonomy" id="38626"/>
    <lineage>
        <taxon>Eukaryota</taxon>
        <taxon>Metazoa</taxon>
        <taxon>Chordata</taxon>
        <taxon>Craniata</taxon>
        <taxon>Vertebrata</taxon>
        <taxon>Euteleostomi</taxon>
        <taxon>Mammalia</taxon>
        <taxon>Metatheria</taxon>
        <taxon>Diprotodontia</taxon>
        <taxon>Phascolarctidae</taxon>
        <taxon>Phascolarctos</taxon>
    </lineage>
</organism>
<dbReference type="SUPFAM" id="SSF55486">
    <property type="entry name" value="Metalloproteases ('zincins'), catalytic domain"/>
    <property type="match status" value="1"/>
</dbReference>
<evidence type="ECO:0000313" key="13">
    <source>
        <dbReference type="RefSeq" id="XP_020829069.1"/>
    </source>
</evidence>
<sequence>MSLILRNLQSVVPIRRVPLRARIEVLRHILGIRQFDLGVICVDDKGIQRLNRTYRQNPTPTDVLSFPFHENLRAGAVPQPECRDDFNLGDVFLGVEYIFRQCQENGENYCDVLTVTTAHGLCHLLGYKHSTAAEWQEMYHKEKVTLEALNEVTGTSLQPLTKNLFG</sequence>
<evidence type="ECO:0000256" key="4">
    <source>
        <dbReference type="ARBA" id="ARBA00022723"/>
    </source>
</evidence>
<evidence type="ECO:0000256" key="3">
    <source>
        <dbReference type="ARBA" id="ARBA00022722"/>
    </source>
</evidence>
<keyword evidence="7" id="KW-0862">Zinc</keyword>
<keyword evidence="5" id="KW-0255">Endonuclease</keyword>
<reference evidence="9 10" key="1">
    <citation type="submission" date="2025-04" db="UniProtKB">
        <authorList>
            <consortium name="RefSeq"/>
        </authorList>
    </citation>
    <scope>IDENTIFICATION</scope>
    <source>
        <tissue evidence="9 10">Spleen</tissue>
    </source>
</reference>
<evidence type="ECO:0000256" key="2">
    <source>
        <dbReference type="ARBA" id="ARBA00010875"/>
    </source>
</evidence>
<dbReference type="GO" id="GO:0005634">
    <property type="term" value="C:nucleus"/>
    <property type="evidence" value="ECO:0007669"/>
    <property type="project" value="Ensembl"/>
</dbReference>
<dbReference type="RefSeq" id="XP_020829066.1">
    <property type="nucleotide sequence ID" value="XM_020973407.1"/>
</dbReference>
<accession>A0A6P5JD83</accession>
<dbReference type="InterPro" id="IPR020549">
    <property type="entry name" value="YbeY_CS"/>
</dbReference>
<dbReference type="GO" id="GO:0046872">
    <property type="term" value="F:metal ion binding"/>
    <property type="evidence" value="ECO:0007669"/>
    <property type="project" value="UniProtKB-KW"/>
</dbReference>
<dbReference type="RefSeq" id="XP_020829065.1">
    <property type="nucleotide sequence ID" value="XM_020973406.1"/>
</dbReference>
<evidence type="ECO:0000313" key="9">
    <source>
        <dbReference type="RefSeq" id="XP_020829064.1"/>
    </source>
</evidence>
<dbReference type="PROSITE" id="PS01306">
    <property type="entry name" value="UPF0054"/>
    <property type="match status" value="1"/>
</dbReference>
<keyword evidence="8" id="KW-1185">Reference proteome</keyword>
<dbReference type="GO" id="GO:0004521">
    <property type="term" value="F:RNA endonuclease activity"/>
    <property type="evidence" value="ECO:0007669"/>
    <property type="project" value="Ensembl"/>
</dbReference>
<dbReference type="PANTHER" id="PTHR46986:SF1">
    <property type="entry name" value="ENDORIBONUCLEASE YBEY, CHLOROPLASTIC"/>
    <property type="match status" value="1"/>
</dbReference>
<dbReference type="NCBIfam" id="TIGR00043">
    <property type="entry name" value="rRNA maturation RNase YbeY"/>
    <property type="match status" value="1"/>
</dbReference>
<dbReference type="CTD" id="54059"/>
<protein>
    <submittedName>
        <fullName evidence="9 10">Ribonuclease isoform X1</fullName>
    </submittedName>
</protein>
<name>A0A6P5JD83_PHACI</name>
<dbReference type="Pfam" id="PF02130">
    <property type="entry name" value="YbeY"/>
    <property type="match status" value="1"/>
</dbReference>
<proteinExistence type="inferred from homology"/>
<comment type="cofactor">
    <cofactor evidence="1">
        <name>Zn(2+)</name>
        <dbReference type="ChEBI" id="CHEBI:29105"/>
    </cofactor>
</comment>
<evidence type="ECO:0000313" key="12">
    <source>
        <dbReference type="RefSeq" id="XP_020829068.1"/>
    </source>
</evidence>
<evidence type="ECO:0000256" key="6">
    <source>
        <dbReference type="ARBA" id="ARBA00022801"/>
    </source>
</evidence>
<dbReference type="AlphaFoldDB" id="A0A6P5JD83"/>
<dbReference type="GeneID" id="110198866"/>
<evidence type="ECO:0000313" key="10">
    <source>
        <dbReference type="RefSeq" id="XP_020829065.1"/>
    </source>
</evidence>
<evidence type="ECO:0000313" key="11">
    <source>
        <dbReference type="RefSeq" id="XP_020829066.1"/>
    </source>
</evidence>